<feature type="transmembrane region" description="Helical" evidence="1">
    <location>
        <begin position="153"/>
        <end position="175"/>
    </location>
</feature>
<sequence length="194" mass="21398">MNGEHQHSLCENPFHNHHNVAKRLRRIPEPSPPIRMPSPTCHPAMPCRSSCATTTSHTSPPKRKPCFVYRKPDIWQGARKEKAFNSSRLTSLPKNSRSVQQREMASIMDGLSNLLSSIFEIFQGLINTVLSALQSVFGLFRNLIASVFDMMSGLVGFILGNIVIIGVLVAAFVGYSAYTQKNRGGGITGGKKKM</sequence>
<feature type="transmembrane region" description="Helical" evidence="1">
    <location>
        <begin position="111"/>
        <end position="133"/>
    </location>
</feature>
<evidence type="ECO:0000256" key="1">
    <source>
        <dbReference type="SAM" id="Phobius"/>
    </source>
</evidence>
<dbReference type="Proteomes" id="UP001590950">
    <property type="component" value="Unassembled WGS sequence"/>
</dbReference>
<accession>A0ABR4AGT7</accession>
<keyword evidence="1" id="KW-0812">Transmembrane</keyword>
<comment type="caution">
    <text evidence="2">The sequence shown here is derived from an EMBL/GenBank/DDBJ whole genome shotgun (WGS) entry which is preliminary data.</text>
</comment>
<gene>
    <name evidence="2" type="ORF">N7G274_002500</name>
</gene>
<keyword evidence="1" id="KW-0472">Membrane</keyword>
<dbReference type="EMBL" id="JBEFKJ010000008">
    <property type="protein sequence ID" value="KAL2044726.1"/>
    <property type="molecule type" value="Genomic_DNA"/>
</dbReference>
<protein>
    <submittedName>
        <fullName evidence="2">Uncharacterized protein</fullName>
    </submittedName>
</protein>
<name>A0ABR4AGT7_9LECA</name>
<evidence type="ECO:0000313" key="3">
    <source>
        <dbReference type="Proteomes" id="UP001590950"/>
    </source>
</evidence>
<proteinExistence type="predicted"/>
<evidence type="ECO:0000313" key="2">
    <source>
        <dbReference type="EMBL" id="KAL2044726.1"/>
    </source>
</evidence>
<organism evidence="2 3">
    <name type="scientific">Stereocaulon virgatum</name>
    <dbReference type="NCBI Taxonomy" id="373712"/>
    <lineage>
        <taxon>Eukaryota</taxon>
        <taxon>Fungi</taxon>
        <taxon>Dikarya</taxon>
        <taxon>Ascomycota</taxon>
        <taxon>Pezizomycotina</taxon>
        <taxon>Lecanoromycetes</taxon>
        <taxon>OSLEUM clade</taxon>
        <taxon>Lecanoromycetidae</taxon>
        <taxon>Lecanorales</taxon>
        <taxon>Lecanorineae</taxon>
        <taxon>Stereocaulaceae</taxon>
        <taxon>Stereocaulon</taxon>
    </lineage>
</organism>
<reference evidence="2 3" key="1">
    <citation type="submission" date="2024-09" db="EMBL/GenBank/DDBJ databases">
        <title>Rethinking Asexuality: The Enigmatic Case of Functional Sexual Genes in Lepraria (Stereocaulaceae).</title>
        <authorList>
            <person name="Doellman M."/>
            <person name="Sun Y."/>
            <person name="Barcenas-Pena A."/>
            <person name="Lumbsch H.T."/>
            <person name="Grewe F."/>
        </authorList>
    </citation>
    <scope>NUCLEOTIDE SEQUENCE [LARGE SCALE GENOMIC DNA]</scope>
    <source>
        <strain evidence="2 3">Mercado 3170</strain>
    </source>
</reference>
<keyword evidence="3" id="KW-1185">Reference proteome</keyword>
<keyword evidence="1" id="KW-1133">Transmembrane helix</keyword>